<reference evidence="1" key="1">
    <citation type="submission" date="2016-10" db="EMBL/GenBank/DDBJ databases">
        <title>Sequence of Gallionella enrichment culture.</title>
        <authorList>
            <person name="Poehlein A."/>
            <person name="Muehling M."/>
            <person name="Daniel R."/>
        </authorList>
    </citation>
    <scope>NUCLEOTIDE SEQUENCE</scope>
</reference>
<dbReference type="AlphaFoldDB" id="A0A1J5PHX1"/>
<proteinExistence type="predicted"/>
<dbReference type="EMBL" id="MLJW01003897">
    <property type="protein sequence ID" value="OIQ71062.1"/>
    <property type="molecule type" value="Genomic_DNA"/>
</dbReference>
<sequence length="209" mass="23264">MVVDGEMVPFEVADAVRHQVVPASHVLHYNRGEVLAHHGQSEVDQLRRASTREKWGMCEHGLHSLTWHPFQAAQIAEVLGDQGALGERRVQHQRAQRGLELVQAIPPVLNLGPDPAVRRELPLMPLMLDVVQPGEAGLNDALGHPVSVVREHVLPYLERRDHLWNHTGWDVGSVVQKPVAEARPGCNVRRMPPHVCVQHALGEVEVRSV</sequence>
<protein>
    <submittedName>
        <fullName evidence="1">Uncharacterized protein</fullName>
    </submittedName>
</protein>
<comment type="caution">
    <text evidence="1">The sequence shown here is derived from an EMBL/GenBank/DDBJ whole genome shotgun (WGS) entry which is preliminary data.</text>
</comment>
<accession>A0A1J5PHX1</accession>
<evidence type="ECO:0000313" key="1">
    <source>
        <dbReference type="EMBL" id="OIQ71062.1"/>
    </source>
</evidence>
<name>A0A1J5PHX1_9ZZZZ</name>
<organism evidence="1">
    <name type="scientific">mine drainage metagenome</name>
    <dbReference type="NCBI Taxonomy" id="410659"/>
    <lineage>
        <taxon>unclassified sequences</taxon>
        <taxon>metagenomes</taxon>
        <taxon>ecological metagenomes</taxon>
    </lineage>
</organism>
<gene>
    <name evidence="1" type="ORF">GALL_473240</name>
</gene>